<gene>
    <name evidence="8 11" type="primary">ispF</name>
    <name evidence="11" type="ORF">PQR63_03825</name>
</gene>
<feature type="site" description="Transition state stabilizer" evidence="8">
    <location>
        <position position="38"/>
    </location>
</feature>
<dbReference type="PANTHER" id="PTHR43181">
    <property type="entry name" value="2-C-METHYL-D-ERYTHRITOL 2,4-CYCLODIPHOSPHATE SYNTHASE, CHLOROPLASTIC"/>
    <property type="match status" value="1"/>
</dbReference>
<dbReference type="GO" id="GO:0008685">
    <property type="term" value="F:2-C-methyl-D-erythritol 2,4-cyclodiphosphate synthase activity"/>
    <property type="evidence" value="ECO:0007669"/>
    <property type="project" value="UniProtKB-EC"/>
</dbReference>
<comment type="subunit">
    <text evidence="8">Homotrimer.</text>
</comment>
<dbReference type="RefSeq" id="WP_408165781.1">
    <property type="nucleotide sequence ID" value="NZ_JAQQFR010000002.1"/>
</dbReference>
<evidence type="ECO:0000256" key="7">
    <source>
        <dbReference type="ARBA" id="ARBA00023239"/>
    </source>
</evidence>
<proteinExistence type="inferred from homology"/>
<dbReference type="InterPro" id="IPR020555">
    <property type="entry name" value="MECDP_synthase_CS"/>
</dbReference>
<reference evidence="11 12" key="1">
    <citation type="journal article" date="2024" name="Chem. Sci.">
        <title>Discovery of megapolipeptins by genome mining of a Burkholderiales bacteria collection.</title>
        <authorList>
            <person name="Paulo B.S."/>
            <person name="Recchia M.J.J."/>
            <person name="Lee S."/>
            <person name="Fergusson C.H."/>
            <person name="Romanowski S.B."/>
            <person name="Hernandez A."/>
            <person name="Krull N."/>
            <person name="Liu D.Y."/>
            <person name="Cavanagh H."/>
            <person name="Bos A."/>
            <person name="Gray C.A."/>
            <person name="Murphy B.T."/>
            <person name="Linington R.G."/>
            <person name="Eustaquio A.S."/>
        </authorList>
    </citation>
    <scope>NUCLEOTIDE SEQUENCE [LARGE SCALE GENOMIC DNA]</scope>
    <source>
        <strain evidence="11 12">RL21-008-BIB-B</strain>
    </source>
</reference>
<evidence type="ECO:0000256" key="1">
    <source>
        <dbReference type="ARBA" id="ARBA00000200"/>
    </source>
</evidence>
<evidence type="ECO:0000256" key="3">
    <source>
        <dbReference type="ARBA" id="ARBA00008480"/>
    </source>
</evidence>
<keyword evidence="5 8" id="KW-0479">Metal-binding</keyword>
<comment type="cofactor">
    <cofactor evidence="8">
        <name>a divalent metal cation</name>
        <dbReference type="ChEBI" id="CHEBI:60240"/>
    </cofactor>
    <text evidence="8">Binds 1 divalent metal cation per subunit.</text>
</comment>
<dbReference type="EMBL" id="JAQQFR010000002">
    <property type="protein sequence ID" value="MFL9877495.1"/>
    <property type="molecule type" value="Genomic_DNA"/>
</dbReference>
<accession>A0ABW8Z3R7</accession>
<evidence type="ECO:0000313" key="11">
    <source>
        <dbReference type="EMBL" id="MFL9877495.1"/>
    </source>
</evidence>
<dbReference type="Gene3D" id="3.30.1330.50">
    <property type="entry name" value="2-C-methyl-D-erythritol 2,4-cyclodiphosphate synthase"/>
    <property type="match status" value="1"/>
</dbReference>
<feature type="binding site" evidence="8">
    <location>
        <begin position="12"/>
        <end position="14"/>
    </location>
    <ligand>
        <name>4-CDP-2-C-methyl-D-erythritol 2-phosphate</name>
        <dbReference type="ChEBI" id="CHEBI:57919"/>
    </ligand>
</feature>
<comment type="pathway">
    <text evidence="2 8">Isoprenoid biosynthesis; isopentenyl diphosphate biosynthesis via DXP pathway; isopentenyl diphosphate from 1-deoxy-D-xylulose 5-phosphate: step 4/6.</text>
</comment>
<comment type="caution">
    <text evidence="8">Lacks conserved residue(s) required for the propagation of feature annotation.</text>
</comment>
<dbReference type="HAMAP" id="MF_00107">
    <property type="entry name" value="IspF"/>
    <property type="match status" value="1"/>
</dbReference>
<feature type="binding site" evidence="8">
    <location>
        <position position="146"/>
    </location>
    <ligand>
        <name>4-CDP-2-C-methyl-D-erythritol 2-phosphate</name>
        <dbReference type="ChEBI" id="CHEBI:57919"/>
    </ligand>
</feature>
<feature type="domain" description="2-C-methyl-D-erythritol 2,4-cyclodiphosphate synthase" evidence="10">
    <location>
        <begin position="5"/>
        <end position="158"/>
    </location>
</feature>
<organism evidence="11 12">
    <name type="scientific">Herbaspirillum rhizosphaerae</name>
    <dbReference type="NCBI Taxonomy" id="346179"/>
    <lineage>
        <taxon>Bacteria</taxon>
        <taxon>Pseudomonadati</taxon>
        <taxon>Pseudomonadota</taxon>
        <taxon>Betaproteobacteria</taxon>
        <taxon>Burkholderiales</taxon>
        <taxon>Oxalobacteraceae</taxon>
        <taxon>Herbaspirillum</taxon>
    </lineage>
</organism>
<evidence type="ECO:0000256" key="4">
    <source>
        <dbReference type="ARBA" id="ARBA00012579"/>
    </source>
</evidence>
<feature type="binding site" evidence="8">
    <location>
        <position position="12"/>
    </location>
    <ligand>
        <name>a divalent metal cation</name>
        <dbReference type="ChEBI" id="CHEBI:60240"/>
    </ligand>
</feature>
<feature type="binding site" evidence="8">
    <location>
        <begin position="60"/>
        <end position="62"/>
    </location>
    <ligand>
        <name>4-CDP-2-C-methyl-D-erythritol 2-phosphate</name>
        <dbReference type="ChEBI" id="CHEBI:57919"/>
    </ligand>
</feature>
<evidence type="ECO:0000256" key="2">
    <source>
        <dbReference type="ARBA" id="ARBA00004709"/>
    </source>
</evidence>
<sequence>MTFPFRIGQGYDCHALVTGRKLIIGGVDIPHKTGLLGHSDADVLLHAITDALFGSAGLGDIGRHFPDTAAEFKGADSRVLLREAVKRLAAEGYAIGNVDATIIAQAPKMAPHIPQMTAHIAADLGIAVEQVNIKAKTNEKLGYLGREEGIAAEAVVLVYKPAAN</sequence>
<dbReference type="Pfam" id="PF02542">
    <property type="entry name" value="YgbB"/>
    <property type="match status" value="1"/>
</dbReference>
<evidence type="ECO:0000259" key="10">
    <source>
        <dbReference type="Pfam" id="PF02542"/>
    </source>
</evidence>
<feature type="binding site" evidence="8">
    <location>
        <position position="14"/>
    </location>
    <ligand>
        <name>a divalent metal cation</name>
        <dbReference type="ChEBI" id="CHEBI:60240"/>
    </ligand>
</feature>
<feature type="site" description="Transition state stabilizer" evidence="8">
    <location>
        <position position="137"/>
    </location>
</feature>
<keyword evidence="6 8" id="KW-0414">Isoprene biosynthesis</keyword>
<dbReference type="PROSITE" id="PS01350">
    <property type="entry name" value="ISPF"/>
    <property type="match status" value="1"/>
</dbReference>
<evidence type="ECO:0000256" key="5">
    <source>
        <dbReference type="ARBA" id="ARBA00022723"/>
    </source>
</evidence>
<protein>
    <recommendedName>
        <fullName evidence="4 8">2-C-methyl-D-erythritol 2,4-cyclodiphosphate synthase</fullName>
        <shortName evidence="8">MECDP-synthase</shortName>
        <shortName evidence="8">MECPP-synthase</shortName>
        <shortName evidence="8">MECPS</shortName>
        <ecNumber evidence="4 8">4.6.1.12</ecNumber>
    </recommendedName>
</protein>
<feature type="binding site" evidence="8">
    <location>
        <position position="46"/>
    </location>
    <ligand>
        <name>a divalent metal cation</name>
        <dbReference type="ChEBI" id="CHEBI:60240"/>
    </ligand>
</feature>
<keyword evidence="7 8" id="KW-0456">Lyase</keyword>
<evidence type="ECO:0000313" key="12">
    <source>
        <dbReference type="Proteomes" id="UP001629214"/>
    </source>
</evidence>
<evidence type="ECO:0000256" key="9">
    <source>
        <dbReference type="RuleBase" id="RU004395"/>
    </source>
</evidence>
<comment type="caution">
    <text evidence="11">The sequence shown here is derived from an EMBL/GenBank/DDBJ whole genome shotgun (WGS) entry which is preliminary data.</text>
</comment>
<comment type="similarity">
    <text evidence="3 8 9">Belongs to the IspF family.</text>
</comment>
<dbReference type="SUPFAM" id="SSF69765">
    <property type="entry name" value="IpsF-like"/>
    <property type="match status" value="1"/>
</dbReference>
<dbReference type="CDD" id="cd00554">
    <property type="entry name" value="MECDP_synthase"/>
    <property type="match status" value="1"/>
</dbReference>
<feature type="binding site" evidence="8">
    <location>
        <begin position="38"/>
        <end position="39"/>
    </location>
    <ligand>
        <name>4-CDP-2-C-methyl-D-erythritol 2-phosphate</name>
        <dbReference type="ChEBI" id="CHEBI:57919"/>
    </ligand>
</feature>
<evidence type="ECO:0000256" key="8">
    <source>
        <dbReference type="HAMAP-Rule" id="MF_00107"/>
    </source>
</evidence>
<comment type="catalytic activity">
    <reaction evidence="1 8 9">
        <text>4-CDP-2-C-methyl-D-erythritol 2-phosphate = 2-C-methyl-D-erythritol 2,4-cyclic diphosphate + CMP</text>
        <dbReference type="Rhea" id="RHEA:23864"/>
        <dbReference type="ChEBI" id="CHEBI:57919"/>
        <dbReference type="ChEBI" id="CHEBI:58483"/>
        <dbReference type="ChEBI" id="CHEBI:60377"/>
        <dbReference type="EC" id="4.6.1.12"/>
    </reaction>
</comment>
<dbReference type="InterPro" id="IPR036571">
    <property type="entry name" value="MECDP_synthase_sf"/>
</dbReference>
<keyword evidence="12" id="KW-1185">Reference proteome</keyword>
<comment type="function">
    <text evidence="8">Involved in the biosynthesis of isopentenyl diphosphate (IPP) and dimethylallyl diphosphate (DMAPP), two major building blocks of isoprenoid compounds. Catalyzes the conversion of 4-diphosphocytidyl-2-C-methyl-D-erythritol 2-phosphate (CDP-ME2P) to 2-C-methyl-D-erythritol 2,4-cyclodiphosphate (ME-CPP) with a corresponding release of cytidine 5-monophosphate (CMP).</text>
</comment>
<dbReference type="Proteomes" id="UP001629214">
    <property type="component" value="Unassembled WGS sequence"/>
</dbReference>
<dbReference type="InterPro" id="IPR003526">
    <property type="entry name" value="MECDP_synthase"/>
</dbReference>
<dbReference type="EC" id="4.6.1.12" evidence="4 8"/>
<name>A0ABW8Z3R7_9BURK</name>
<feature type="binding site" evidence="8">
    <location>
        <begin position="104"/>
        <end position="110"/>
    </location>
    <ligand>
        <name>4-CDP-2-C-methyl-D-erythritol 2-phosphate</name>
        <dbReference type="ChEBI" id="CHEBI:57919"/>
    </ligand>
</feature>
<evidence type="ECO:0000256" key="6">
    <source>
        <dbReference type="ARBA" id="ARBA00023229"/>
    </source>
</evidence>
<dbReference type="PANTHER" id="PTHR43181:SF1">
    <property type="entry name" value="2-C-METHYL-D-ERYTHRITOL 2,4-CYCLODIPHOSPHATE SYNTHASE, CHLOROPLASTIC"/>
    <property type="match status" value="1"/>
</dbReference>
<dbReference type="NCBIfam" id="TIGR00151">
    <property type="entry name" value="ispF"/>
    <property type="match status" value="1"/>
</dbReference>